<dbReference type="Proteomes" id="UP000470470">
    <property type="component" value="Unassembled WGS sequence"/>
</dbReference>
<sequence length="208" mass="22362">MTHTSVSPSLDEPTRQALVGLVVQGMHRGQLSAAQQALVDAGLAMVKGPLVMPTAVGAATAAELTRLPAGGPEEAALRPLFERFLPVNHELREVCSAWQIRPDGSPNDHRDAAYDAGVRDRLDDVDAAVGRILRRMADVHPGLEHYRADLGAALAQLDEGNPSALTSPLTRSYHTVWMHLHQELLLLLGISRAEDEQLEAALVAGQKV</sequence>
<comment type="caution">
    <text evidence="1">The sequence shown here is derived from an EMBL/GenBank/DDBJ whole genome shotgun (WGS) entry which is preliminary data.</text>
</comment>
<dbReference type="RefSeq" id="WP_152727383.1">
    <property type="nucleotide sequence ID" value="NZ_JAABOZ010000001.1"/>
</dbReference>
<evidence type="ECO:0000313" key="2">
    <source>
        <dbReference type="Proteomes" id="UP000470470"/>
    </source>
</evidence>
<protein>
    <submittedName>
        <fullName evidence="1">Uncharacterized protein</fullName>
    </submittedName>
</protein>
<dbReference type="EMBL" id="JAAGWK010000022">
    <property type="protein sequence ID" value="NEL55461.1"/>
    <property type="molecule type" value="Genomic_DNA"/>
</dbReference>
<name>A0A7K3WG25_9ACTN</name>
<gene>
    <name evidence="1" type="ORF">G1H19_15840</name>
</gene>
<proteinExistence type="predicted"/>
<reference evidence="1 2" key="1">
    <citation type="submission" date="2020-02" db="EMBL/GenBank/DDBJ databases">
        <title>The whole genome sequence of CPCC 205119.</title>
        <authorList>
            <person name="Jiang Z."/>
        </authorList>
    </citation>
    <scope>NUCLEOTIDE SEQUENCE [LARGE SCALE GENOMIC DNA]</scope>
    <source>
        <strain evidence="1 2">CPCC 205119</strain>
    </source>
</reference>
<keyword evidence="2" id="KW-1185">Reference proteome</keyword>
<evidence type="ECO:0000313" key="1">
    <source>
        <dbReference type="EMBL" id="NEL55461.1"/>
    </source>
</evidence>
<dbReference type="AlphaFoldDB" id="A0A7K3WG25"/>
<organism evidence="1 2">
    <name type="scientific">Goekera deserti</name>
    <dbReference type="NCBI Taxonomy" id="2497753"/>
    <lineage>
        <taxon>Bacteria</taxon>
        <taxon>Bacillati</taxon>
        <taxon>Actinomycetota</taxon>
        <taxon>Actinomycetes</taxon>
        <taxon>Geodermatophilales</taxon>
        <taxon>Geodermatophilaceae</taxon>
        <taxon>Goekera</taxon>
    </lineage>
</organism>
<accession>A0A7K3WG25</accession>